<evidence type="ECO:0000256" key="5">
    <source>
        <dbReference type="ARBA" id="ARBA00022801"/>
    </source>
</evidence>
<protein>
    <recommendedName>
        <fullName evidence="6">Dipeptidyl-peptidase</fullName>
        <ecNumber evidence="6">3.4.14.-</ecNumber>
    </recommendedName>
</protein>
<evidence type="ECO:0000256" key="2">
    <source>
        <dbReference type="ARBA" id="ARBA00022438"/>
    </source>
</evidence>
<dbReference type="PANTHER" id="PTHR38469:SF1">
    <property type="entry name" value="PERIPLASMIC PEPTIDASE SUBFAMILY S1B"/>
    <property type="match status" value="1"/>
</dbReference>
<evidence type="ECO:0000313" key="7">
    <source>
        <dbReference type="EMBL" id="MFA0812689.1"/>
    </source>
</evidence>
<evidence type="ECO:0000256" key="3">
    <source>
        <dbReference type="ARBA" id="ARBA00022670"/>
    </source>
</evidence>
<comment type="function">
    <text evidence="6">Catalyzes the removal of dipeptides from the N-terminus of oligopeptides.</text>
</comment>
<reference evidence="7 8" key="1">
    <citation type="submission" date="2024-08" db="EMBL/GenBank/DDBJ databases">
        <authorList>
            <person name="Ishaq N."/>
        </authorList>
    </citation>
    <scope>NUCLEOTIDE SEQUENCE [LARGE SCALE GENOMIC DNA]</scope>
    <source>
        <strain evidence="7 8">DSM 18651</strain>
    </source>
</reference>
<evidence type="ECO:0000256" key="4">
    <source>
        <dbReference type="ARBA" id="ARBA00022729"/>
    </source>
</evidence>
<comment type="similarity">
    <text evidence="1 6">Belongs to the peptidase S46 family.</text>
</comment>
<accession>A0ABV4P3X6</accession>
<dbReference type="EMBL" id="JBGMEK010000051">
    <property type="protein sequence ID" value="MFA0812689.1"/>
    <property type="molecule type" value="Genomic_DNA"/>
</dbReference>
<dbReference type="InterPro" id="IPR009003">
    <property type="entry name" value="Peptidase_S1_PA"/>
</dbReference>
<dbReference type="RefSeq" id="WP_371840392.1">
    <property type="nucleotide sequence ID" value="NZ_JBGMEK010000051.1"/>
</dbReference>
<feature type="signal peptide" evidence="6">
    <location>
        <begin position="1"/>
        <end position="26"/>
    </location>
</feature>
<gene>
    <name evidence="7" type="ORF">ACCI49_17385</name>
</gene>
<evidence type="ECO:0000256" key="1">
    <source>
        <dbReference type="ARBA" id="ARBA00010491"/>
    </source>
</evidence>
<dbReference type="Pfam" id="PF10459">
    <property type="entry name" value="Peptidase_S46"/>
    <property type="match status" value="1"/>
</dbReference>
<comment type="caution">
    <text evidence="7">The sequence shown here is derived from an EMBL/GenBank/DDBJ whole genome shotgun (WGS) entry which is preliminary data.</text>
</comment>
<dbReference type="InterPro" id="IPR019500">
    <property type="entry name" value="Pep_S46"/>
</dbReference>
<keyword evidence="6" id="KW-0720">Serine protease</keyword>
<evidence type="ECO:0000313" key="8">
    <source>
        <dbReference type="Proteomes" id="UP001569428"/>
    </source>
</evidence>
<dbReference type="SUPFAM" id="SSF50494">
    <property type="entry name" value="Trypsin-like serine proteases"/>
    <property type="match status" value="1"/>
</dbReference>
<proteinExistence type="inferred from homology"/>
<keyword evidence="3 6" id="KW-0645">Protease</keyword>
<organism evidence="7 8">
    <name type="scientific">Microbulbifer epialgicus</name>
    <dbReference type="NCBI Taxonomy" id="393907"/>
    <lineage>
        <taxon>Bacteria</taxon>
        <taxon>Pseudomonadati</taxon>
        <taxon>Pseudomonadota</taxon>
        <taxon>Gammaproteobacteria</taxon>
        <taxon>Cellvibrionales</taxon>
        <taxon>Microbulbiferaceae</taxon>
        <taxon>Microbulbifer</taxon>
    </lineage>
</organism>
<evidence type="ECO:0000256" key="6">
    <source>
        <dbReference type="RuleBase" id="RU366067"/>
    </source>
</evidence>
<dbReference type="EC" id="3.4.14.-" evidence="6"/>
<feature type="chain" id="PRO_5044995827" description="Dipeptidyl-peptidase" evidence="6">
    <location>
        <begin position="27"/>
        <end position="741"/>
    </location>
</feature>
<keyword evidence="8" id="KW-1185">Reference proteome</keyword>
<name>A0ABV4P3X6_9GAMM</name>
<dbReference type="PANTHER" id="PTHR38469">
    <property type="entry name" value="PERIPLASMIC PEPTIDASE SUBFAMILY S1B"/>
    <property type="match status" value="1"/>
</dbReference>
<dbReference type="Gene3D" id="2.40.10.10">
    <property type="entry name" value="Trypsin-like serine proteases"/>
    <property type="match status" value="1"/>
</dbReference>
<keyword evidence="4 6" id="KW-0732">Signal</keyword>
<dbReference type="InterPro" id="IPR043504">
    <property type="entry name" value="Peptidase_S1_PA_chymotrypsin"/>
</dbReference>
<keyword evidence="2 6" id="KW-0031">Aminopeptidase</keyword>
<keyword evidence="5 6" id="KW-0378">Hydrolase</keyword>
<sequence length="741" mass="83239">MKIINSIVIRVATVALLTGASYSSLATEKESVSTEGMWQPHQLPELSKELRSHGLKLDPASMTKLTEFPMNAVISLGGCSASFVSPQGLVITNHHCAYGSISYNSTESKDLLAEGFLAGDLSEELSAAPGSRVYVTVAMNEVTDKVNNRLTDEMGGAARFAAIEEAEKALVSECEKDPGHRCEVYSYYGGLNYYLVKQLEIRDVRLVHAPASSIGKFGGDIDNWMWPRHTGDYAFYRAYVGKDGKPADYSKDNVPYEPKHYLPVAAKGPKEGDFVMVAGYPGRTNRYRTAQEVESNFNWYYPNMQRVLGEWSETIGTATADNKDAELKYASLVAGLNNYSKNFTGMMEGYQRSDLLQRKEKLEKDLQAWVDSDKGRQKKYQSTIDDLEALVVEKESTREQDLAIDYMDRSAMLGAASKLYRLAKENEKPDAERKPGYQERDLTRFTEGMRRIERSYHPSVDKQIWLYFLNRYQVLPKEQRIASFDRFLNISKGNAGLEAALDKMYKDTELSDVEVREGWIGKKPEDFRESNDPYIQLAVAMYDDMLAREEHEESMKGRFAQLRPQYMEMLIDYYHSLGKPVYPDANSSLRVTYGLVKGYEPPAGTIKGAADGNDGKQGFVPFTTLRGIEAKYTGENPFDAPKALMEAIDKKNFGRYYEKQLDSVPVNFLSTVDITGGNSGSPTMNGRGELVGVVFDGTYDSINADWDFTDSTRAIHVDIAYILWVMENIDGAGYLVREMGQ</sequence>
<dbReference type="Proteomes" id="UP001569428">
    <property type="component" value="Unassembled WGS sequence"/>
</dbReference>